<dbReference type="AlphaFoldDB" id="A0A9X3NKI4"/>
<comment type="caution">
    <text evidence="2">The sequence shown here is derived from an EMBL/GenBank/DDBJ whole genome shotgun (WGS) entry which is preliminary data.</text>
</comment>
<dbReference type="SUPFAM" id="SSF57938">
    <property type="entry name" value="DnaJ/Hsp40 cysteine-rich domain"/>
    <property type="match status" value="1"/>
</dbReference>
<evidence type="ECO:0000256" key="1">
    <source>
        <dbReference type="SAM" id="MobiDB-lite"/>
    </source>
</evidence>
<name>A0A9X3NKI4_9ACTN</name>
<evidence type="ECO:0000313" key="3">
    <source>
        <dbReference type="Proteomes" id="UP001140076"/>
    </source>
</evidence>
<protein>
    <submittedName>
        <fullName evidence="2">Uncharacterized protein</fullName>
    </submittedName>
</protein>
<reference evidence="2" key="1">
    <citation type="submission" date="2021-10" db="EMBL/GenBank/DDBJ databases">
        <title>Streptomonospora sp. nov., isolated from mangrove soil.</title>
        <authorList>
            <person name="Chen X."/>
            <person name="Ge X."/>
            <person name="Liu W."/>
        </authorList>
    </citation>
    <scope>NUCLEOTIDE SEQUENCE</scope>
    <source>
        <strain evidence="2">S1-112</strain>
    </source>
</reference>
<dbReference type="Proteomes" id="UP001140076">
    <property type="component" value="Unassembled WGS sequence"/>
</dbReference>
<dbReference type="RefSeq" id="WP_270070765.1">
    <property type="nucleotide sequence ID" value="NZ_JAJAQC010000004.1"/>
</dbReference>
<gene>
    <name evidence="2" type="ORF">LG943_03940</name>
</gene>
<accession>A0A9X3NKI4</accession>
<organism evidence="2 3">
    <name type="scientific">Streptomonospora mangrovi</name>
    <dbReference type="NCBI Taxonomy" id="2883123"/>
    <lineage>
        <taxon>Bacteria</taxon>
        <taxon>Bacillati</taxon>
        <taxon>Actinomycetota</taxon>
        <taxon>Actinomycetes</taxon>
        <taxon>Streptosporangiales</taxon>
        <taxon>Nocardiopsidaceae</taxon>
        <taxon>Streptomonospora</taxon>
    </lineage>
</organism>
<keyword evidence="3" id="KW-1185">Reference proteome</keyword>
<feature type="region of interest" description="Disordered" evidence="1">
    <location>
        <begin position="43"/>
        <end position="67"/>
    </location>
</feature>
<evidence type="ECO:0000313" key="2">
    <source>
        <dbReference type="EMBL" id="MDA0563484.1"/>
    </source>
</evidence>
<dbReference type="Gene3D" id="6.20.20.10">
    <property type="match status" value="1"/>
</dbReference>
<proteinExistence type="predicted"/>
<dbReference type="InterPro" id="IPR036410">
    <property type="entry name" value="HSP_DnaJ_Cys-rich_dom_sf"/>
</dbReference>
<sequence length="67" mass="7091">MDLMIVCQACQGSGLRVTVVGYGGSDLTGEMVVPRRCRECDGAGRVRTSGWTSRPDPADDPPPPDTP</sequence>
<dbReference type="EMBL" id="JAJAQC010000004">
    <property type="protein sequence ID" value="MDA0563484.1"/>
    <property type="molecule type" value="Genomic_DNA"/>
</dbReference>